<dbReference type="GO" id="GO:0071014">
    <property type="term" value="C:post-mRNA release spliceosomal complex"/>
    <property type="evidence" value="ECO:0007669"/>
    <property type="project" value="TreeGrafter"/>
</dbReference>
<dbReference type="GO" id="GO:0000974">
    <property type="term" value="C:Prp19 complex"/>
    <property type="evidence" value="ECO:0007669"/>
    <property type="project" value="TreeGrafter"/>
</dbReference>
<evidence type="ECO:0000256" key="7">
    <source>
        <dbReference type="SAM" id="MobiDB-lite"/>
    </source>
</evidence>
<dbReference type="GO" id="GO:0000245">
    <property type="term" value="P:spliceosomal complex assembly"/>
    <property type="evidence" value="ECO:0007669"/>
    <property type="project" value="TreeGrafter"/>
</dbReference>
<accession>A0A5E4G2E0</accession>
<gene>
    <name evidence="8" type="ORF">ALMOND_2B021332</name>
</gene>
<keyword evidence="3" id="KW-0507">mRNA processing</keyword>
<evidence type="ECO:0000256" key="6">
    <source>
        <dbReference type="ARBA" id="ARBA00023242"/>
    </source>
</evidence>
<keyword evidence="4" id="KW-0677">Repeat</keyword>
<protein>
    <submittedName>
        <fullName evidence="8">PREDICTED: crooked neck</fullName>
    </submittedName>
</protein>
<reference evidence="9" key="1">
    <citation type="journal article" date="2020" name="Plant J.">
        <title>Transposons played a major role in the diversification between the closely related almond and peach genomes: results from the almond genome sequence.</title>
        <authorList>
            <person name="Alioto T."/>
            <person name="Alexiou K.G."/>
            <person name="Bardil A."/>
            <person name="Barteri F."/>
            <person name="Castanera R."/>
            <person name="Cruz F."/>
            <person name="Dhingra A."/>
            <person name="Duval H."/>
            <person name="Fernandez I Marti A."/>
            <person name="Frias L."/>
            <person name="Galan B."/>
            <person name="Garcia J.L."/>
            <person name="Howad W."/>
            <person name="Gomez-Garrido J."/>
            <person name="Gut M."/>
            <person name="Julca I."/>
            <person name="Morata J."/>
            <person name="Puigdomenech P."/>
            <person name="Ribeca P."/>
            <person name="Rubio Cabetas M.J."/>
            <person name="Vlasova A."/>
            <person name="Wirthensohn M."/>
            <person name="Garcia-Mas J."/>
            <person name="Gabaldon T."/>
            <person name="Casacuberta J.M."/>
            <person name="Arus P."/>
        </authorList>
    </citation>
    <scope>NUCLEOTIDE SEQUENCE [LARGE SCALE GENOMIC DNA]</scope>
    <source>
        <strain evidence="9">cv. Texas</strain>
    </source>
</reference>
<evidence type="ECO:0000256" key="5">
    <source>
        <dbReference type="ARBA" id="ARBA00023187"/>
    </source>
</evidence>
<dbReference type="EMBL" id="CABIKO010000307">
    <property type="protein sequence ID" value="VVA33874.1"/>
    <property type="molecule type" value="Genomic_DNA"/>
</dbReference>
<dbReference type="InParanoid" id="A0A5E4G2E0"/>
<feature type="region of interest" description="Disordered" evidence="7">
    <location>
        <begin position="90"/>
        <end position="193"/>
    </location>
</feature>
<comment type="subcellular location">
    <subcellularLocation>
        <location evidence="1">Nucleus</location>
    </subcellularLocation>
</comment>
<evidence type="ECO:0000256" key="1">
    <source>
        <dbReference type="ARBA" id="ARBA00004123"/>
    </source>
</evidence>
<dbReference type="SUPFAM" id="SSF48452">
    <property type="entry name" value="TPR-like"/>
    <property type="match status" value="1"/>
</dbReference>
<dbReference type="GO" id="GO:0071011">
    <property type="term" value="C:precatalytic spliceosome"/>
    <property type="evidence" value="ECO:0007669"/>
    <property type="project" value="TreeGrafter"/>
</dbReference>
<keyword evidence="6" id="KW-0539">Nucleus</keyword>
<evidence type="ECO:0000256" key="4">
    <source>
        <dbReference type="ARBA" id="ARBA00022737"/>
    </source>
</evidence>
<evidence type="ECO:0000256" key="2">
    <source>
        <dbReference type="ARBA" id="ARBA00008644"/>
    </source>
</evidence>
<dbReference type="AlphaFoldDB" id="A0A5E4G2E0"/>
<dbReference type="InterPro" id="IPR045075">
    <property type="entry name" value="Syf1-like"/>
</dbReference>
<evidence type="ECO:0000313" key="8">
    <source>
        <dbReference type="EMBL" id="VVA33874.1"/>
    </source>
</evidence>
<dbReference type="GO" id="GO:0071007">
    <property type="term" value="C:U2-type catalytic step 2 spliceosome"/>
    <property type="evidence" value="ECO:0007669"/>
    <property type="project" value="TreeGrafter"/>
</dbReference>
<proteinExistence type="inferred from homology"/>
<dbReference type="Proteomes" id="UP000327085">
    <property type="component" value="Chromosome 6"/>
</dbReference>
<dbReference type="Gene3D" id="1.25.40.10">
    <property type="entry name" value="Tetratricopeptide repeat domain"/>
    <property type="match status" value="1"/>
</dbReference>
<evidence type="ECO:0000313" key="9">
    <source>
        <dbReference type="Proteomes" id="UP000327085"/>
    </source>
</evidence>
<dbReference type="InterPro" id="IPR011990">
    <property type="entry name" value="TPR-like_helical_dom_sf"/>
</dbReference>
<dbReference type="SMART" id="SM00386">
    <property type="entry name" value="HAT"/>
    <property type="match status" value="2"/>
</dbReference>
<dbReference type="Gramene" id="VVA33874">
    <property type="protein sequence ID" value="VVA33874"/>
    <property type="gene ID" value="Prudul26B021332"/>
</dbReference>
<keyword evidence="5" id="KW-0508">mRNA splicing</keyword>
<evidence type="ECO:0000256" key="3">
    <source>
        <dbReference type="ARBA" id="ARBA00022664"/>
    </source>
</evidence>
<name>A0A5E4G2E0_PRUDU</name>
<feature type="compositionally biased region" description="Polar residues" evidence="7">
    <location>
        <begin position="131"/>
        <end position="158"/>
    </location>
</feature>
<sequence>MASRCQFEIRQLNLEGTRKILGTAIGKSPKDKIFKKYIEIELNLGNFDRCRKLYEKYLHWSPENCYAWTKYAELEKSLCETERTRALKRKSDAADYEAESSDRSAAPGPGYTEVVTSPLQTPVSSKVGKANKTSRLTKCSRSGPQTPACNVGSPSGANLTPAGPCRFDSSLDPIRSVSPMKSADPITSALEAS</sequence>
<comment type="similarity">
    <text evidence="2">Belongs to the crooked-neck family.</text>
</comment>
<dbReference type="PANTHER" id="PTHR11246:SF3">
    <property type="entry name" value="CROOKED NECK-LIKE PROTEIN 1"/>
    <property type="match status" value="1"/>
</dbReference>
<organism evidence="8 9">
    <name type="scientific">Prunus dulcis</name>
    <name type="common">Almond</name>
    <name type="synonym">Amygdalus dulcis</name>
    <dbReference type="NCBI Taxonomy" id="3755"/>
    <lineage>
        <taxon>Eukaryota</taxon>
        <taxon>Viridiplantae</taxon>
        <taxon>Streptophyta</taxon>
        <taxon>Embryophyta</taxon>
        <taxon>Tracheophyta</taxon>
        <taxon>Spermatophyta</taxon>
        <taxon>Magnoliopsida</taxon>
        <taxon>eudicotyledons</taxon>
        <taxon>Gunneridae</taxon>
        <taxon>Pentapetalae</taxon>
        <taxon>rosids</taxon>
        <taxon>fabids</taxon>
        <taxon>Rosales</taxon>
        <taxon>Rosaceae</taxon>
        <taxon>Amygdaloideae</taxon>
        <taxon>Amygdaleae</taxon>
        <taxon>Prunus</taxon>
    </lineage>
</organism>
<feature type="compositionally biased region" description="Polar residues" evidence="7">
    <location>
        <begin position="114"/>
        <end position="124"/>
    </location>
</feature>
<dbReference type="PANTHER" id="PTHR11246">
    <property type="entry name" value="PRE-MRNA SPLICING FACTOR"/>
    <property type="match status" value="1"/>
</dbReference>
<dbReference type="InterPro" id="IPR003107">
    <property type="entry name" value="HAT"/>
</dbReference>